<sequence>DFEFRPLADGSVPQEHIMNASPDLAWEADIAWIIKGGGADPLEWIERYGDRILAVHVKDIAVNGEKADEDGWEDVGHGTVDWPALFTALRKTPARYFIMEHDNPSDDTRFASRSIETVRTF</sequence>
<dbReference type="Gene3D" id="3.20.20.150">
    <property type="entry name" value="Divalent-metal-dependent TIM barrel enzymes"/>
    <property type="match status" value="1"/>
</dbReference>
<name>U4V7G3_9HYPH</name>
<accession>U4V7G3</accession>
<dbReference type="Proteomes" id="UP000016842">
    <property type="component" value="Unassembled WGS sequence"/>
</dbReference>
<organism evidence="2 3">
    <name type="scientific">Brucella intermedia 229E</name>
    <dbReference type="NCBI Taxonomy" id="1337887"/>
    <lineage>
        <taxon>Bacteria</taxon>
        <taxon>Pseudomonadati</taxon>
        <taxon>Pseudomonadota</taxon>
        <taxon>Alphaproteobacteria</taxon>
        <taxon>Hyphomicrobiales</taxon>
        <taxon>Brucellaceae</taxon>
        <taxon>Brucella/Ochrobactrum group</taxon>
        <taxon>Brucella</taxon>
    </lineage>
</organism>
<reference evidence="2 3" key="1">
    <citation type="journal article" date="2014" name="FEMS Microbiol. Lett.">
        <title>Genome sequencing analysis reveals virulence-related gene content of Ochrobactrum intermedium strain 229E, a urease-positive strain isolated from the human gastric niche.</title>
        <authorList>
            <person name="Kulkarni G.J."/>
            <person name="Shetty S."/>
            <person name="Dharne M.S."/>
            <person name="Shouche Y.S."/>
        </authorList>
    </citation>
    <scope>NUCLEOTIDE SEQUENCE [LARGE SCALE GENOMIC DNA]</scope>
    <source>
        <strain evidence="2 3">229E</strain>
    </source>
</reference>
<dbReference type="AlphaFoldDB" id="U4V7G3"/>
<protein>
    <recommendedName>
        <fullName evidence="1">Xylose isomerase-like TIM barrel domain-containing protein</fullName>
    </recommendedName>
</protein>
<dbReference type="SUPFAM" id="SSF51658">
    <property type="entry name" value="Xylose isomerase-like"/>
    <property type="match status" value="1"/>
</dbReference>
<gene>
    <name evidence="2" type="ORF">Q644_24040</name>
</gene>
<evidence type="ECO:0000313" key="2">
    <source>
        <dbReference type="EMBL" id="ERM00953.1"/>
    </source>
</evidence>
<feature type="non-terminal residue" evidence="2">
    <location>
        <position position="1"/>
    </location>
</feature>
<dbReference type="Pfam" id="PF01261">
    <property type="entry name" value="AP_endonuc_2"/>
    <property type="match status" value="1"/>
</dbReference>
<evidence type="ECO:0000259" key="1">
    <source>
        <dbReference type="Pfam" id="PF01261"/>
    </source>
</evidence>
<dbReference type="InterPro" id="IPR036237">
    <property type="entry name" value="Xyl_isomerase-like_sf"/>
</dbReference>
<comment type="caution">
    <text evidence="2">The sequence shown here is derived from an EMBL/GenBank/DDBJ whole genome shotgun (WGS) entry which is preliminary data.</text>
</comment>
<dbReference type="InterPro" id="IPR013022">
    <property type="entry name" value="Xyl_isomerase-like_TIM-brl"/>
</dbReference>
<feature type="domain" description="Xylose isomerase-like TIM barrel" evidence="1">
    <location>
        <begin position="22"/>
        <end position="108"/>
    </location>
</feature>
<dbReference type="EMBL" id="ASXJ01000214">
    <property type="protein sequence ID" value="ERM00953.1"/>
    <property type="molecule type" value="Genomic_DNA"/>
</dbReference>
<proteinExistence type="predicted"/>
<evidence type="ECO:0000313" key="3">
    <source>
        <dbReference type="Proteomes" id="UP000016842"/>
    </source>
</evidence>
<dbReference type="PATRIC" id="fig|1337887.3.peg.3674"/>